<dbReference type="PROSITE" id="PS50045">
    <property type="entry name" value="SIGMA54_INTERACT_4"/>
    <property type="match status" value="1"/>
</dbReference>
<dbReference type="Pfam" id="PF00158">
    <property type="entry name" value="Sigma54_activat"/>
    <property type="match status" value="1"/>
</dbReference>
<proteinExistence type="predicted"/>
<dbReference type="RefSeq" id="WP_171412283.1">
    <property type="nucleotide sequence ID" value="NZ_JABFJW010000013.1"/>
</dbReference>
<evidence type="ECO:0000256" key="2">
    <source>
        <dbReference type="ARBA" id="ARBA00022840"/>
    </source>
</evidence>
<dbReference type="Proteomes" id="UP000528460">
    <property type="component" value="Unassembled WGS sequence"/>
</dbReference>
<dbReference type="AlphaFoldDB" id="A0A7Y4JPU1"/>
<dbReference type="SUPFAM" id="SSF52540">
    <property type="entry name" value="P-loop containing nucleoside triphosphate hydrolases"/>
    <property type="match status" value="1"/>
</dbReference>
<organism evidence="7 8">
    <name type="scientific">Corallococcus exercitus</name>
    <dbReference type="NCBI Taxonomy" id="2316736"/>
    <lineage>
        <taxon>Bacteria</taxon>
        <taxon>Pseudomonadati</taxon>
        <taxon>Myxococcota</taxon>
        <taxon>Myxococcia</taxon>
        <taxon>Myxococcales</taxon>
        <taxon>Cystobacterineae</taxon>
        <taxon>Myxococcaceae</taxon>
        <taxon>Corallococcus</taxon>
    </lineage>
</organism>
<accession>A0A7Y4JPU1</accession>
<evidence type="ECO:0000313" key="8">
    <source>
        <dbReference type="Proteomes" id="UP000528460"/>
    </source>
</evidence>
<dbReference type="PANTHER" id="PTHR32071:SF117">
    <property type="entry name" value="PTS-DEPENDENT DIHYDROXYACETONE KINASE OPERON REGULATORY PROTEIN-RELATED"/>
    <property type="match status" value="1"/>
</dbReference>
<dbReference type="InterPro" id="IPR002197">
    <property type="entry name" value="HTH_Fis"/>
</dbReference>
<dbReference type="SUPFAM" id="SSF55781">
    <property type="entry name" value="GAF domain-like"/>
    <property type="match status" value="1"/>
</dbReference>
<keyword evidence="2" id="KW-0067">ATP-binding</keyword>
<evidence type="ECO:0000259" key="6">
    <source>
        <dbReference type="PROSITE" id="PS50045"/>
    </source>
</evidence>
<dbReference type="SMART" id="SM00382">
    <property type="entry name" value="AAA"/>
    <property type="match status" value="1"/>
</dbReference>
<evidence type="ECO:0000313" key="7">
    <source>
        <dbReference type="EMBL" id="NOK08017.1"/>
    </source>
</evidence>
<gene>
    <name evidence="7" type="ORF">HNS30_03045</name>
</gene>
<sequence length="507" mass="56367">MQEVSPDVLSLRQERDLYRNLLELGGKDEIEPFLEEALALIVESSSARQGYLEILETHGNANAPRLWMAHGCYDADVEAIRDRVSRGVLGAAVASGQTVVSASALEDPRFADRRSVQRNRTGAVLCSPIGHPPLGVVYLQDRIGPGPFSEEDRARVERFTRYLATFADRLLLRRQQLGPDPTLDVRQRLRTESVIGRSPAIARVLEQVAVAASCDISVLITGPSGTGKTQVARLIHDNSPRARRPFVELNCANLQETLAERELFGAVRGAFSGADKLMKGKIDAVEGGTLFLDEIGELPLGVQAKLLQFLQSRQYFRVGGTEPLVADVRVVAATNNDLKAAVARRTFRDDLRFRLEVLPIVMPSLEERREDIPTLAEHFCATACESQKRPRLRLSPGALLALQVVEWEGNIRELANKIEAAVARAGVEGASQVDRRHLFPEPSSEPDKPRWLSYHEATRQFQKQLLARTLKETRWNISESAERLELSRAHVYNLIAGAGLERDKEEE</sequence>
<dbReference type="CDD" id="cd00009">
    <property type="entry name" value="AAA"/>
    <property type="match status" value="1"/>
</dbReference>
<dbReference type="PANTHER" id="PTHR32071">
    <property type="entry name" value="TRANSCRIPTIONAL REGULATORY PROTEIN"/>
    <property type="match status" value="1"/>
</dbReference>
<dbReference type="GO" id="GO:0043565">
    <property type="term" value="F:sequence-specific DNA binding"/>
    <property type="evidence" value="ECO:0007669"/>
    <property type="project" value="InterPro"/>
</dbReference>
<dbReference type="Pfam" id="PF01590">
    <property type="entry name" value="GAF"/>
    <property type="match status" value="1"/>
</dbReference>
<evidence type="ECO:0000256" key="4">
    <source>
        <dbReference type="ARBA" id="ARBA00023125"/>
    </source>
</evidence>
<evidence type="ECO:0000256" key="1">
    <source>
        <dbReference type="ARBA" id="ARBA00022741"/>
    </source>
</evidence>
<dbReference type="GO" id="GO:0006355">
    <property type="term" value="P:regulation of DNA-templated transcription"/>
    <property type="evidence" value="ECO:0007669"/>
    <property type="project" value="InterPro"/>
</dbReference>
<evidence type="ECO:0000256" key="5">
    <source>
        <dbReference type="ARBA" id="ARBA00023163"/>
    </source>
</evidence>
<keyword evidence="1" id="KW-0547">Nucleotide-binding</keyword>
<comment type="caution">
    <text evidence="7">The sequence shown here is derived from an EMBL/GenBank/DDBJ whole genome shotgun (WGS) entry which is preliminary data.</text>
</comment>
<dbReference type="Gene3D" id="3.40.50.300">
    <property type="entry name" value="P-loop containing nucleotide triphosphate hydrolases"/>
    <property type="match status" value="1"/>
</dbReference>
<dbReference type="InterPro" id="IPR058031">
    <property type="entry name" value="AAA_lid_NorR"/>
</dbReference>
<dbReference type="Pfam" id="PF02954">
    <property type="entry name" value="HTH_8"/>
    <property type="match status" value="1"/>
</dbReference>
<protein>
    <submittedName>
        <fullName evidence="7">Sigma-54-dependent Fis family transcriptional regulator</fullName>
    </submittedName>
</protein>
<evidence type="ECO:0000256" key="3">
    <source>
        <dbReference type="ARBA" id="ARBA00023015"/>
    </source>
</evidence>
<keyword evidence="3" id="KW-0805">Transcription regulation</keyword>
<dbReference type="Gene3D" id="1.10.8.60">
    <property type="match status" value="1"/>
</dbReference>
<dbReference type="GO" id="GO:0005524">
    <property type="term" value="F:ATP binding"/>
    <property type="evidence" value="ECO:0007669"/>
    <property type="project" value="UniProtKB-KW"/>
</dbReference>
<keyword evidence="4" id="KW-0238">DNA-binding</keyword>
<dbReference type="EMBL" id="JABFJW010000013">
    <property type="protein sequence ID" value="NOK08017.1"/>
    <property type="molecule type" value="Genomic_DNA"/>
</dbReference>
<dbReference type="SMART" id="SM00065">
    <property type="entry name" value="GAF"/>
    <property type="match status" value="1"/>
</dbReference>
<dbReference type="SUPFAM" id="SSF46689">
    <property type="entry name" value="Homeodomain-like"/>
    <property type="match status" value="1"/>
</dbReference>
<dbReference type="InterPro" id="IPR029016">
    <property type="entry name" value="GAF-like_dom_sf"/>
</dbReference>
<dbReference type="Gene3D" id="1.10.10.60">
    <property type="entry name" value="Homeodomain-like"/>
    <property type="match status" value="1"/>
</dbReference>
<dbReference type="InterPro" id="IPR027417">
    <property type="entry name" value="P-loop_NTPase"/>
</dbReference>
<name>A0A7Y4JPU1_9BACT</name>
<dbReference type="InterPro" id="IPR009057">
    <property type="entry name" value="Homeodomain-like_sf"/>
</dbReference>
<dbReference type="Gene3D" id="3.30.450.40">
    <property type="match status" value="1"/>
</dbReference>
<dbReference type="Pfam" id="PF25601">
    <property type="entry name" value="AAA_lid_14"/>
    <property type="match status" value="1"/>
</dbReference>
<dbReference type="InterPro" id="IPR002078">
    <property type="entry name" value="Sigma_54_int"/>
</dbReference>
<reference evidence="7 8" key="1">
    <citation type="submission" date="2020-05" db="EMBL/GenBank/DDBJ databases">
        <authorList>
            <person name="Whitworth D."/>
        </authorList>
    </citation>
    <scope>NUCLEOTIDE SEQUENCE [LARGE SCALE GENOMIC DNA]</scope>
    <source>
        <strain evidence="7 8">CA046A</strain>
    </source>
</reference>
<dbReference type="InterPro" id="IPR003593">
    <property type="entry name" value="AAA+_ATPase"/>
</dbReference>
<feature type="domain" description="Sigma-54 factor interaction" evidence="6">
    <location>
        <begin position="194"/>
        <end position="423"/>
    </location>
</feature>
<dbReference type="InterPro" id="IPR003018">
    <property type="entry name" value="GAF"/>
</dbReference>
<keyword evidence="5" id="KW-0804">Transcription</keyword>
<dbReference type="FunFam" id="3.40.50.300:FF:000006">
    <property type="entry name" value="DNA-binding transcriptional regulator NtrC"/>
    <property type="match status" value="1"/>
</dbReference>